<feature type="compositionally biased region" description="Polar residues" evidence="1">
    <location>
        <begin position="259"/>
        <end position="270"/>
    </location>
</feature>
<name>A0A9W8MIY1_9AGAR</name>
<organism evidence="2 3">
    <name type="scientific">Candolleomyces eurysporus</name>
    <dbReference type="NCBI Taxonomy" id="2828524"/>
    <lineage>
        <taxon>Eukaryota</taxon>
        <taxon>Fungi</taxon>
        <taxon>Dikarya</taxon>
        <taxon>Basidiomycota</taxon>
        <taxon>Agaricomycotina</taxon>
        <taxon>Agaricomycetes</taxon>
        <taxon>Agaricomycetidae</taxon>
        <taxon>Agaricales</taxon>
        <taxon>Agaricineae</taxon>
        <taxon>Psathyrellaceae</taxon>
        <taxon>Candolleomyces</taxon>
    </lineage>
</organism>
<feature type="region of interest" description="Disordered" evidence="1">
    <location>
        <begin position="210"/>
        <end position="289"/>
    </location>
</feature>
<dbReference type="Proteomes" id="UP001140091">
    <property type="component" value="Unassembled WGS sequence"/>
</dbReference>
<protein>
    <submittedName>
        <fullName evidence="2">Uncharacterized protein</fullName>
    </submittedName>
</protein>
<accession>A0A9W8MIY1</accession>
<sequence length="289" mass="32784">MAPSRTSKTTAALITPFDTHAAGSSTSQNDAHAHLRRFPFDNTLRTAVTPAEIKTAEERLSTVKCQWDYKNYIKAHASATGDFYDMPYNFRYYSRIQVANGSTEGDIQWIQERIRLCEDQIRNLGHDLVSLQNQEETLKFRLERGKKVINDKIKVVQEAIKDGQLVYREMDERELVKNAYKKGHFPANCSKWQEASSLLESIPAAAAAAISTQPASDPSPSILPSPNVERTRHRKNKKSAQKKAKKVTWGVGRTKPWGSWNTAPESSSWSRPEGHQSHFENDPYYGWTD</sequence>
<reference evidence="2" key="1">
    <citation type="submission" date="2022-06" db="EMBL/GenBank/DDBJ databases">
        <title>Genome Sequence of Candolleomyces eurysporus.</title>
        <authorList>
            <person name="Buettner E."/>
        </authorList>
    </citation>
    <scope>NUCLEOTIDE SEQUENCE</scope>
    <source>
        <strain evidence="2">VTCC 930004</strain>
    </source>
</reference>
<feature type="non-terminal residue" evidence="2">
    <location>
        <position position="1"/>
    </location>
</feature>
<feature type="compositionally biased region" description="Basic and acidic residues" evidence="1">
    <location>
        <begin position="272"/>
        <end position="281"/>
    </location>
</feature>
<evidence type="ECO:0000313" key="2">
    <source>
        <dbReference type="EMBL" id="KAJ2933680.1"/>
    </source>
</evidence>
<comment type="caution">
    <text evidence="2">The sequence shown here is derived from an EMBL/GenBank/DDBJ whole genome shotgun (WGS) entry which is preliminary data.</text>
</comment>
<keyword evidence="3" id="KW-1185">Reference proteome</keyword>
<feature type="compositionally biased region" description="Basic residues" evidence="1">
    <location>
        <begin position="231"/>
        <end position="246"/>
    </location>
</feature>
<dbReference type="EMBL" id="JANBPK010000738">
    <property type="protein sequence ID" value="KAJ2933680.1"/>
    <property type="molecule type" value="Genomic_DNA"/>
</dbReference>
<evidence type="ECO:0000313" key="3">
    <source>
        <dbReference type="Proteomes" id="UP001140091"/>
    </source>
</evidence>
<proteinExistence type="predicted"/>
<gene>
    <name evidence="2" type="ORF">H1R20_g3468</name>
</gene>
<evidence type="ECO:0000256" key="1">
    <source>
        <dbReference type="SAM" id="MobiDB-lite"/>
    </source>
</evidence>
<dbReference type="AlphaFoldDB" id="A0A9W8MIY1"/>